<reference evidence="2" key="1">
    <citation type="journal article" date="2021" name="Sci. Adv.">
        <title>The American lobster genome reveals insights on longevity, neural, and immune adaptations.</title>
        <authorList>
            <person name="Polinski J.M."/>
            <person name="Zimin A.V."/>
            <person name="Clark K.F."/>
            <person name="Kohn A.B."/>
            <person name="Sadowski N."/>
            <person name="Timp W."/>
            <person name="Ptitsyn A."/>
            <person name="Khanna P."/>
            <person name="Romanova D.Y."/>
            <person name="Williams P."/>
            <person name="Greenwood S.J."/>
            <person name="Moroz L.L."/>
            <person name="Walt D.R."/>
            <person name="Bodnar A.G."/>
        </authorList>
    </citation>
    <scope>NUCLEOTIDE SEQUENCE</scope>
    <source>
        <strain evidence="2">GMGI-L3</strain>
    </source>
</reference>
<evidence type="ECO:0000256" key="1">
    <source>
        <dbReference type="SAM" id="MobiDB-lite"/>
    </source>
</evidence>
<accession>A0A8J5JTL3</accession>
<gene>
    <name evidence="2" type="ORF">Hamer_G014375</name>
</gene>
<dbReference type="Proteomes" id="UP000747542">
    <property type="component" value="Unassembled WGS sequence"/>
</dbReference>
<organism evidence="2 3">
    <name type="scientific">Homarus americanus</name>
    <name type="common">American lobster</name>
    <dbReference type="NCBI Taxonomy" id="6706"/>
    <lineage>
        <taxon>Eukaryota</taxon>
        <taxon>Metazoa</taxon>
        <taxon>Ecdysozoa</taxon>
        <taxon>Arthropoda</taxon>
        <taxon>Crustacea</taxon>
        <taxon>Multicrustacea</taxon>
        <taxon>Malacostraca</taxon>
        <taxon>Eumalacostraca</taxon>
        <taxon>Eucarida</taxon>
        <taxon>Decapoda</taxon>
        <taxon>Pleocyemata</taxon>
        <taxon>Astacidea</taxon>
        <taxon>Nephropoidea</taxon>
        <taxon>Nephropidae</taxon>
        <taxon>Homarus</taxon>
    </lineage>
</organism>
<proteinExistence type="predicted"/>
<evidence type="ECO:0008006" key="4">
    <source>
        <dbReference type="Google" id="ProtNLM"/>
    </source>
</evidence>
<evidence type="ECO:0000313" key="2">
    <source>
        <dbReference type="EMBL" id="KAG7163932.1"/>
    </source>
</evidence>
<protein>
    <recommendedName>
        <fullName evidence="4">Gag-like protein</fullName>
    </recommendedName>
</protein>
<dbReference type="EMBL" id="JAHLQT010026055">
    <property type="protein sequence ID" value="KAG7163932.1"/>
    <property type="molecule type" value="Genomic_DNA"/>
</dbReference>
<name>A0A8J5JTL3_HOMAM</name>
<sequence length="436" mass="49203">MTRTERLTACFATKLITGARESDIKNGLLRALNLNRNVFNMKTWLLSASDAVNLLKLKDTILSKGPDTMSPDYSIPAPDAVVTLPQPLCALPVVVLRGVMEYSGTVTLVDLEADLALSDEDMPPGELLTLRADSIKLLFKENPSVDTKIRWLAEVTRTFHLDWDLAEVKTSAPSRRLSATHQTSLGRLAWTIGERVLQAEKTAVEDTSFQGEPTLDRLHQYQLSKDALIALQQISNLRVLRLMAALLKVNEEYTVEITEEELRRALIREPQRCYKCQKFEHHQSRCLKKVRCGICSVSLKREMCIQKHKEGTTTTAKCPNCGMKHHAWSTSCPERREWMKVAMAKVQPQNRTEAPRSTFVWGQQRQNTVNPTPTPPQLSEDSFPALPPPGYRTKLKTPGQNQSIQETMTNQWTPQPQLQSCVAVKGHCNPFRRPPN</sequence>
<keyword evidence="3" id="KW-1185">Reference proteome</keyword>
<feature type="region of interest" description="Disordered" evidence="1">
    <location>
        <begin position="364"/>
        <end position="385"/>
    </location>
</feature>
<evidence type="ECO:0000313" key="3">
    <source>
        <dbReference type="Proteomes" id="UP000747542"/>
    </source>
</evidence>
<dbReference type="AlphaFoldDB" id="A0A8J5JTL3"/>
<comment type="caution">
    <text evidence="2">The sequence shown here is derived from an EMBL/GenBank/DDBJ whole genome shotgun (WGS) entry which is preliminary data.</text>
</comment>